<comment type="similarity">
    <text evidence="1">Belongs to the cornifelin family.</text>
</comment>
<organism evidence="3 4">
    <name type="scientific">Macrostomum lignano</name>
    <dbReference type="NCBI Taxonomy" id="282301"/>
    <lineage>
        <taxon>Eukaryota</taxon>
        <taxon>Metazoa</taxon>
        <taxon>Spiralia</taxon>
        <taxon>Lophotrochozoa</taxon>
        <taxon>Platyhelminthes</taxon>
        <taxon>Rhabditophora</taxon>
        <taxon>Macrostomorpha</taxon>
        <taxon>Macrostomida</taxon>
        <taxon>Macrostomidae</taxon>
        <taxon>Macrostomum</taxon>
    </lineage>
</organism>
<dbReference type="InterPro" id="IPR006461">
    <property type="entry name" value="PLAC_motif_containing"/>
</dbReference>
<feature type="region of interest" description="Disordered" evidence="2">
    <location>
        <begin position="1"/>
        <end position="26"/>
    </location>
</feature>
<protein>
    <submittedName>
        <fullName evidence="4">CYSTM domain-containing protein</fullName>
    </submittedName>
</protein>
<proteinExistence type="inferred from homology"/>
<dbReference type="PANTHER" id="PTHR15907">
    <property type="entry name" value="DUF614 FAMILY PROTEIN-RELATED"/>
    <property type="match status" value="1"/>
</dbReference>
<evidence type="ECO:0000313" key="4">
    <source>
        <dbReference type="WBParaSite" id="maker-uti_cns_0004221-snap-gene-0.2-mRNA-1"/>
    </source>
</evidence>
<dbReference type="Proteomes" id="UP000095280">
    <property type="component" value="Unplaced"/>
</dbReference>
<dbReference type="WBParaSite" id="maker-uti_cns_0004221-snap-gene-0.2-mRNA-1">
    <property type="protein sequence ID" value="maker-uti_cns_0004221-snap-gene-0.2-mRNA-1"/>
    <property type="gene ID" value="maker-uti_cns_0004221-snap-gene-0.2"/>
</dbReference>
<name>A0A1I8H406_9PLAT</name>
<reference evidence="4" key="1">
    <citation type="submission" date="2016-11" db="UniProtKB">
        <authorList>
            <consortium name="WormBaseParasite"/>
        </authorList>
    </citation>
    <scope>IDENTIFICATION</scope>
</reference>
<feature type="compositionally biased region" description="Low complexity" evidence="2">
    <location>
        <begin position="15"/>
        <end position="26"/>
    </location>
</feature>
<evidence type="ECO:0000256" key="2">
    <source>
        <dbReference type="SAM" id="MobiDB-lite"/>
    </source>
</evidence>
<keyword evidence="3" id="KW-1185">Reference proteome</keyword>
<sequence>RTPCTRLRHPPPPVVGQQPVPLQHPPQQRQWNSGLCSCFEDVGGCCLTYFCGPCELCCCVSERMGEQCCTPICLGCLGSSVTLIAYRVKLRARYNIQGSILDDCCTTVCCASCMQCQLKRELNYIENQLVMQPQTVHPVTSQPQAYPIAVVGQQPPQQRQWNSGVCGCFEDICGGCCLTYWCGPCELCCCISERMGEQCCTPICLGCLGSSVTLIAYRVKLRARYNIQGSIISDCCTTVFCGSCVQCQIKRELDYIENQLGCKPVFENSLDKNSLTTFAEMQPQTVYTVMSQPQPYPSAFVGQQPPYPSAVVGKQPRPQHPPQQCQSNSDQCSCFDDDCNCCLTDCGFCELCCCISDSGKLPADNCQSTTASRQLPAEKTASRQVLAN</sequence>
<evidence type="ECO:0000313" key="3">
    <source>
        <dbReference type="Proteomes" id="UP000095280"/>
    </source>
</evidence>
<accession>A0A1I8H406</accession>
<dbReference type="Pfam" id="PF04749">
    <property type="entry name" value="PLAC8"/>
    <property type="match status" value="2"/>
</dbReference>
<dbReference type="AlphaFoldDB" id="A0A1I8H406"/>
<evidence type="ECO:0000256" key="1">
    <source>
        <dbReference type="ARBA" id="ARBA00009024"/>
    </source>
</evidence>
<dbReference type="NCBIfam" id="TIGR01571">
    <property type="entry name" value="A_thal_Cys_rich"/>
    <property type="match status" value="2"/>
</dbReference>